<evidence type="ECO:0000256" key="1">
    <source>
        <dbReference type="SAM" id="MobiDB-lite"/>
    </source>
</evidence>
<feature type="region of interest" description="Disordered" evidence="1">
    <location>
        <begin position="418"/>
        <end position="463"/>
    </location>
</feature>
<feature type="region of interest" description="Disordered" evidence="1">
    <location>
        <begin position="1392"/>
        <end position="1414"/>
    </location>
</feature>
<feature type="compositionally biased region" description="Polar residues" evidence="1">
    <location>
        <begin position="1392"/>
        <end position="1410"/>
    </location>
</feature>
<keyword evidence="3" id="KW-1185">Reference proteome</keyword>
<sequence length="1631" mass="180342">MRSKIGDFPGFYLRASGRAFMGPPMVAHGTAALPSRPRLGEVAMALPESLATLGPGHSSEAHNLRELYASGYRSIEVRSPCTSIVEHMPIGSEAFWQHLDSVEQLKSTISDNIDWLSTVKLLALHCFRPYGMPLFEDGHLITLDHLLEFLADNGTSWLSMDTLDVAMKSTHAINPRHASISDLVQSSVVYFFQQHHCQKRRQRFEGELHLVHIRARVLAGECKIIYMPLYLEESRHWVIARADVKKKTWELANSLKACSLETKTREAALDALNFLNVVIPSTQPPTVMPIPQQLDGDSWYQHTRKGLSWSTFLRPFDSSQFLRLAHECLVASTYDTMEDVNASLESELSQMVLETATETSRNVSSVLDILASSENLLPSGSITVESAVDPASSSLEKATQHPNTIAAWGELLSSKTSVDPVVQKNAPSSKSQSAKGDHKHATKLKQEGQNAEWSRTARGNPEKFQAMQDKVEKLMSGSRVTVSRPQDVTCRRCANVVKLRRDFDVTRFENHLTKCRGSQQSNGPLQPPQCPGLREGEFLKYLEATSAIGGDATPRHEIIMDLFPKRAKQFNKNRSYDPLDDEEKQQVDLEEEAHFVWVNNHALKNVKSKSCTSKGSWKQLGPKSQALACIKCRNLLLITTFRKALIRKRVTGKTAKYTRNAWKGASTLISNIYKRYAGLECLFDGRGKRTPFLRFAQGVAKKKFKGMAILSGMIEAAVIRSAREAKGSSLRGYRRNQALLNYEHALALASPATYRIHQASIGGSTFRKFRALRATVENLQLGIHMPTILLVAAYLREIGCTFNLHMDDTKLRPRSVYVDGQVGPQSYELVGTEGNPIPYDASEALQALFGGADPPVAGTKIRVYMVAPNQLGARARLFAAFVIGDKVDTSASVAQMVDILETIERCKLSDMLASISADGAATEGVIQREVAAIFERKSSNQQAAWKIPPPSLSSSVFSPVEISSVWIGTTPTAMGRDPKHVGKNLLNSSNSGGRAIIGGTGCVGHQDFLTLIRVEDSSRKTLYNRDVEKRDRQDDNAAHRAFSAATLELAVDECNAGNLDQDAVMLLTVCYAFEGWSKFVRVFPEYSGDHFLSAATLDGVYKVVNCCIALIRNYRDYWPSEVFLPWRHGTEMVEHFFGSLRKIVPEFDALDFLQAASKISLLMDFSLQVNASQTDSSTGYHHTYDDTTAIDLSALGSYPSDTQIIQASQEPARLARDLLEATKMWPNLVEAGARPPNQFQEDIMVDEVDDPSPAELVDRALDQIRNGATSDRVTLQLEEQAAVESAICALTALDIDVEDMLDSIQTHYDQARQQQAEAEEGNKVQEELNQHYAEFQPAGLHEKAKVDMLPLGGLAQRSQRGAELLLNHLKAHRNAHQCDHLKAILRKGRQSAAISSTASDSNGSNQSPQGSHAAVHSAILRGLLESTNDERWQKLTGMSRNVRWTGGGTAGREMTEHEVETRQNTQDARSHKGIGARAVRYRQLDQQHPHLGASDGSVSAKNPLKIGSLVVFGLHHTQSCDELDLKIRNGEGLALGYVRYIYTKPSPAMPHCSVESTESLGLVSNIVIQELFPTQASSGVFTNRNSRGQARIFFLNGHRVVSCLDTYNSSMQTVEPPAGFGFDGHTWRVLA</sequence>
<dbReference type="STRING" id="796604.A0A2X0NUV5"/>
<dbReference type="EMBL" id="FQNC01000014">
    <property type="protein sequence ID" value="SGY15997.1"/>
    <property type="molecule type" value="Genomic_DNA"/>
</dbReference>
<evidence type="ECO:0000313" key="3">
    <source>
        <dbReference type="Proteomes" id="UP000249464"/>
    </source>
</evidence>
<dbReference type="Proteomes" id="UP000249464">
    <property type="component" value="Unassembled WGS sequence"/>
</dbReference>
<feature type="region of interest" description="Disordered" evidence="1">
    <location>
        <begin position="1441"/>
        <end position="1472"/>
    </location>
</feature>
<accession>A0A2X0NUV5</accession>
<gene>
    <name evidence="2" type="primary">BQ5605_C012g06730</name>
    <name evidence="2" type="ORF">BQ5605_C012G06730</name>
</gene>
<name>A0A2X0NUV5_9BASI</name>
<evidence type="ECO:0000313" key="2">
    <source>
        <dbReference type="EMBL" id="SGY15997.1"/>
    </source>
</evidence>
<dbReference type="SUPFAM" id="SSF54001">
    <property type="entry name" value="Cysteine proteinases"/>
    <property type="match status" value="1"/>
</dbReference>
<proteinExistence type="predicted"/>
<protein>
    <submittedName>
        <fullName evidence="2">BQ5605_C012g06730 protein</fullName>
    </submittedName>
</protein>
<feature type="compositionally biased region" description="Polar residues" evidence="1">
    <location>
        <begin position="425"/>
        <end position="434"/>
    </location>
</feature>
<dbReference type="InterPro" id="IPR038765">
    <property type="entry name" value="Papain-like_cys_pep_sf"/>
</dbReference>
<reference evidence="2 3" key="1">
    <citation type="submission" date="2016-11" db="EMBL/GenBank/DDBJ databases">
        <authorList>
            <person name="Jaros S."/>
            <person name="Januszkiewicz K."/>
            <person name="Wedrychowicz H."/>
        </authorList>
    </citation>
    <scope>NUCLEOTIDE SEQUENCE [LARGE SCALE GENOMIC DNA]</scope>
</reference>
<organism evidence="2 3">
    <name type="scientific">Microbotryum silenes-dioicae</name>
    <dbReference type="NCBI Taxonomy" id="796604"/>
    <lineage>
        <taxon>Eukaryota</taxon>
        <taxon>Fungi</taxon>
        <taxon>Dikarya</taxon>
        <taxon>Basidiomycota</taxon>
        <taxon>Pucciniomycotina</taxon>
        <taxon>Microbotryomycetes</taxon>
        <taxon>Microbotryales</taxon>
        <taxon>Microbotryaceae</taxon>
        <taxon>Microbotryum</taxon>
    </lineage>
</organism>